<evidence type="ECO:0000256" key="3">
    <source>
        <dbReference type="ARBA" id="ARBA00022884"/>
    </source>
</evidence>
<dbReference type="Gene3D" id="1.25.10.10">
    <property type="entry name" value="Leucine-rich Repeat Variant"/>
    <property type="match status" value="1"/>
</dbReference>
<evidence type="ECO:0000256" key="1">
    <source>
        <dbReference type="ARBA" id="ARBA00022737"/>
    </source>
</evidence>
<evidence type="ECO:0000256" key="2">
    <source>
        <dbReference type="ARBA" id="ARBA00022845"/>
    </source>
</evidence>
<feature type="repeat" description="Pumilio" evidence="4">
    <location>
        <begin position="85"/>
        <end position="120"/>
    </location>
</feature>
<dbReference type="InterPro" id="IPR001313">
    <property type="entry name" value="Pumilio_RNA-bd_rpt"/>
</dbReference>
<reference evidence="6" key="1">
    <citation type="submission" date="2023-07" db="EMBL/GenBank/DDBJ databases">
        <title>draft genome sequence of fig (Ficus carica).</title>
        <authorList>
            <person name="Takahashi T."/>
            <person name="Nishimura K."/>
        </authorList>
    </citation>
    <scope>NUCLEOTIDE SEQUENCE</scope>
</reference>
<keyword evidence="1" id="KW-0677">Repeat</keyword>
<evidence type="ECO:0000256" key="4">
    <source>
        <dbReference type="PROSITE-ProRule" id="PRU00317"/>
    </source>
</evidence>
<dbReference type="GO" id="GO:0006417">
    <property type="term" value="P:regulation of translation"/>
    <property type="evidence" value="ECO:0007669"/>
    <property type="project" value="UniProtKB-KW"/>
</dbReference>
<feature type="region of interest" description="Disordered" evidence="5">
    <location>
        <begin position="36"/>
        <end position="62"/>
    </location>
</feature>
<keyword evidence="3" id="KW-0694">RNA-binding</keyword>
<dbReference type="GO" id="GO:0005737">
    <property type="term" value="C:cytoplasm"/>
    <property type="evidence" value="ECO:0007669"/>
    <property type="project" value="TreeGrafter"/>
</dbReference>
<evidence type="ECO:0000313" key="6">
    <source>
        <dbReference type="EMBL" id="GMN42627.1"/>
    </source>
</evidence>
<protein>
    <recommendedName>
        <fullName evidence="8">PUM-HD domain-containing protein</fullName>
    </recommendedName>
</protein>
<dbReference type="AlphaFoldDB" id="A0AA88D5R0"/>
<keyword evidence="7" id="KW-1185">Reference proteome</keyword>
<dbReference type="InterPro" id="IPR011989">
    <property type="entry name" value="ARM-like"/>
</dbReference>
<dbReference type="Proteomes" id="UP001187192">
    <property type="component" value="Unassembled WGS sequence"/>
</dbReference>
<proteinExistence type="predicted"/>
<organism evidence="6 7">
    <name type="scientific">Ficus carica</name>
    <name type="common">Common fig</name>
    <dbReference type="NCBI Taxonomy" id="3494"/>
    <lineage>
        <taxon>Eukaryota</taxon>
        <taxon>Viridiplantae</taxon>
        <taxon>Streptophyta</taxon>
        <taxon>Embryophyta</taxon>
        <taxon>Tracheophyta</taxon>
        <taxon>Spermatophyta</taxon>
        <taxon>Magnoliopsida</taxon>
        <taxon>eudicotyledons</taxon>
        <taxon>Gunneridae</taxon>
        <taxon>Pentapetalae</taxon>
        <taxon>rosids</taxon>
        <taxon>fabids</taxon>
        <taxon>Rosales</taxon>
        <taxon>Moraceae</taxon>
        <taxon>Ficeae</taxon>
        <taxon>Ficus</taxon>
    </lineage>
</organism>
<dbReference type="PANTHER" id="PTHR12537">
    <property type="entry name" value="RNA BINDING PROTEIN PUMILIO-RELATED"/>
    <property type="match status" value="1"/>
</dbReference>
<gene>
    <name evidence="6" type="ORF">TIFTF001_011832</name>
</gene>
<keyword evidence="2" id="KW-0810">Translation regulation</keyword>
<dbReference type="SMART" id="SM00025">
    <property type="entry name" value="Pumilio"/>
    <property type="match status" value="3"/>
</dbReference>
<dbReference type="SUPFAM" id="SSF48371">
    <property type="entry name" value="ARM repeat"/>
    <property type="match status" value="1"/>
</dbReference>
<dbReference type="GO" id="GO:0003729">
    <property type="term" value="F:mRNA binding"/>
    <property type="evidence" value="ECO:0007669"/>
    <property type="project" value="TreeGrafter"/>
</dbReference>
<dbReference type="PANTHER" id="PTHR12537:SF137">
    <property type="entry name" value="PUMILIO HOMOLOG 16-RELATED"/>
    <property type="match status" value="1"/>
</dbReference>
<dbReference type="InterPro" id="IPR016024">
    <property type="entry name" value="ARM-type_fold"/>
</dbReference>
<name>A0AA88D5R0_FICCA</name>
<comment type="caution">
    <text evidence="6">The sequence shown here is derived from an EMBL/GenBank/DDBJ whole genome shotgun (WGS) entry which is preliminary data.</text>
</comment>
<evidence type="ECO:0000313" key="7">
    <source>
        <dbReference type="Proteomes" id="UP001187192"/>
    </source>
</evidence>
<accession>A0AA88D5R0</accession>
<dbReference type="PROSITE" id="PS50302">
    <property type="entry name" value="PUM"/>
    <property type="match status" value="1"/>
</dbReference>
<sequence>MATSNLPEPPTAALSQTPYSVDLSLENLALRLRDLHVSSSGREENEENSGSDQRMISSGGNNNGVSFNGGDVSYQIMVNSMDSGAVKRKIAELALDPYGSMLLKQKLMKNDKQITDVVFNAVFRYMFEVMVHPCGAHVFGKLLECCDQSQLQLVVTKISLQSQTFLESLFNMPGTNCAKRLIEALENSPLISEIISILVFAFVPVMTDQVASSVVMKCFDILNVRQNQTEIFKPRITEMPLDFWNELRA</sequence>
<evidence type="ECO:0000256" key="5">
    <source>
        <dbReference type="SAM" id="MobiDB-lite"/>
    </source>
</evidence>
<evidence type="ECO:0008006" key="8">
    <source>
        <dbReference type="Google" id="ProtNLM"/>
    </source>
</evidence>
<dbReference type="EMBL" id="BTGU01000014">
    <property type="protein sequence ID" value="GMN42627.1"/>
    <property type="molecule type" value="Genomic_DNA"/>
</dbReference>